<dbReference type="HOGENOM" id="CLU_079273_0_0_2"/>
<evidence type="ECO:0000313" key="3">
    <source>
        <dbReference type="Proteomes" id="UP000033101"/>
    </source>
</evidence>
<dbReference type="KEGG" id="mhor:MSHOH_0709"/>
<feature type="transmembrane region" description="Helical" evidence="1">
    <location>
        <begin position="12"/>
        <end position="31"/>
    </location>
</feature>
<proteinExistence type="predicted"/>
<gene>
    <name evidence="2" type="ORF">MSHOH_0709</name>
</gene>
<evidence type="ECO:0000256" key="1">
    <source>
        <dbReference type="SAM" id="Phobius"/>
    </source>
</evidence>
<dbReference type="Proteomes" id="UP000033101">
    <property type="component" value="Chromosome"/>
</dbReference>
<keyword evidence="1" id="KW-0812">Transmembrane</keyword>
<dbReference type="EMBL" id="CP009516">
    <property type="protein sequence ID" value="AKB77192.1"/>
    <property type="molecule type" value="Genomic_DNA"/>
</dbReference>
<dbReference type="RefSeq" id="WP_048137480.1">
    <property type="nucleotide sequence ID" value="NZ_CP009516.1"/>
</dbReference>
<keyword evidence="1" id="KW-1133">Transmembrane helix</keyword>
<name>A0A0E3SBL2_9EURY</name>
<evidence type="ECO:0000313" key="2">
    <source>
        <dbReference type="EMBL" id="AKB77192.1"/>
    </source>
</evidence>
<keyword evidence="1" id="KW-0472">Membrane</keyword>
<accession>A0A0E3SBL2</accession>
<dbReference type="GeneID" id="24829855"/>
<dbReference type="PATRIC" id="fig|1434110.4.peg.863"/>
<dbReference type="OrthoDB" id="147885at2157"/>
<sequence length="304" mass="33622">MKRKSSATKNQKYLAIFLAVTMFLSAFMIFFTGNSKNSDDDVSTSETGGELITVPFSQIQGKHVQHEFNSIADGLEMSPEGVTNAVYVDLQKTEGTPMEAVFGNKQAMNVSFSYGADVTKRYGASYGNESGFELHQIPEQKISMPMNTQVMPYEGYQILDRTNGTYNIWNVVGSPAIIGPIQNVVGIIGILEGNKTSATEYDHILSQADLEGSVYQEVAKKTNSSDIPAEQYYRDLKKMDDGSYIQTSIYLNPEPEVNEKITAYQANASERGVTYNVTTLDNITKLVISSDFESVYNESLLLSM</sequence>
<organism evidence="2 3">
    <name type="scientific">Methanosarcina horonobensis HB-1 = JCM 15518</name>
    <dbReference type="NCBI Taxonomy" id="1434110"/>
    <lineage>
        <taxon>Archaea</taxon>
        <taxon>Methanobacteriati</taxon>
        <taxon>Methanobacteriota</taxon>
        <taxon>Stenosarchaea group</taxon>
        <taxon>Methanomicrobia</taxon>
        <taxon>Methanosarcinales</taxon>
        <taxon>Methanosarcinaceae</taxon>
        <taxon>Methanosarcina</taxon>
    </lineage>
</organism>
<protein>
    <submittedName>
        <fullName evidence="2">Uncharacterized protein</fullName>
    </submittedName>
</protein>
<reference evidence="2 3" key="1">
    <citation type="submission" date="2014-07" db="EMBL/GenBank/DDBJ databases">
        <title>Methanogenic archaea and the global carbon cycle.</title>
        <authorList>
            <person name="Henriksen J.R."/>
            <person name="Luke J."/>
            <person name="Reinhart S."/>
            <person name="Benedict M.N."/>
            <person name="Youngblut N.D."/>
            <person name="Metcalf M.E."/>
            <person name="Whitaker R.J."/>
            <person name="Metcalf W.W."/>
        </authorList>
    </citation>
    <scope>NUCLEOTIDE SEQUENCE [LARGE SCALE GENOMIC DNA]</scope>
    <source>
        <strain evidence="2 3">HB-1</strain>
    </source>
</reference>
<keyword evidence="3" id="KW-1185">Reference proteome</keyword>
<dbReference type="STRING" id="1434110.MSHOH_0709"/>
<dbReference type="AlphaFoldDB" id="A0A0E3SBL2"/>